<comment type="caution">
    <text evidence="2">The sequence shown here is derived from an EMBL/GenBank/DDBJ whole genome shotgun (WGS) entry which is preliminary data.</text>
</comment>
<protein>
    <recommendedName>
        <fullName evidence="4">Helicase C-terminal domain-containing protein</fullName>
    </recommendedName>
</protein>
<dbReference type="Gene3D" id="3.40.50.300">
    <property type="entry name" value="P-loop containing nucleotide triphosphate hydrolases"/>
    <property type="match status" value="1"/>
</dbReference>
<gene>
    <name evidence="2" type="ORF">R3P38DRAFT_2765571</name>
</gene>
<accession>A0AAW0D7P6</accession>
<keyword evidence="3" id="KW-1185">Reference proteome</keyword>
<evidence type="ECO:0008006" key="4">
    <source>
        <dbReference type="Google" id="ProtNLM"/>
    </source>
</evidence>
<name>A0AAW0D7P6_9AGAR</name>
<evidence type="ECO:0000313" key="2">
    <source>
        <dbReference type="EMBL" id="KAK7046813.1"/>
    </source>
</evidence>
<proteinExistence type="predicted"/>
<dbReference type="EMBL" id="JAWWNJ010000010">
    <property type="protein sequence ID" value="KAK7046813.1"/>
    <property type="molecule type" value="Genomic_DNA"/>
</dbReference>
<dbReference type="Proteomes" id="UP001362999">
    <property type="component" value="Unassembled WGS sequence"/>
</dbReference>
<sequence length="312" mass="35780">MGFTVNSSELTLTLLSVTDRARYNAQKWPVVTTEFVQGFNVPSIRLIVKHGVTKTVAEDDQRGGRGGRNGMECLVLTIAEKWVYENLVETDPDHKPSKKEQRTEKEDCHHSFLARHNNDTTSSATSFTCSNCCDHHLGFNLSHYLPSLKDSDSDAESDSPPHKPPRQGYRPLRARATLEDAIHSWTKMTHQEDPILKTFPRDWTLSDGVIFRLDREKAQFFQIPRDITDFLKEDNDWHSCYALEVLTVQITDFFRFHLSFKLARFTRGSSSPQTIDLQVADTLPWCTKELAELGLQTPEKWNIWGEISQEIP</sequence>
<dbReference type="AlphaFoldDB" id="A0AAW0D7P6"/>
<evidence type="ECO:0000256" key="1">
    <source>
        <dbReference type="SAM" id="MobiDB-lite"/>
    </source>
</evidence>
<dbReference type="InterPro" id="IPR027417">
    <property type="entry name" value="P-loop_NTPase"/>
</dbReference>
<feature type="region of interest" description="Disordered" evidence="1">
    <location>
        <begin position="150"/>
        <end position="172"/>
    </location>
</feature>
<dbReference type="SUPFAM" id="SSF52540">
    <property type="entry name" value="P-loop containing nucleoside triphosphate hydrolases"/>
    <property type="match status" value="1"/>
</dbReference>
<evidence type="ECO:0000313" key="3">
    <source>
        <dbReference type="Proteomes" id="UP001362999"/>
    </source>
</evidence>
<organism evidence="2 3">
    <name type="scientific">Favolaschia claudopus</name>
    <dbReference type="NCBI Taxonomy" id="2862362"/>
    <lineage>
        <taxon>Eukaryota</taxon>
        <taxon>Fungi</taxon>
        <taxon>Dikarya</taxon>
        <taxon>Basidiomycota</taxon>
        <taxon>Agaricomycotina</taxon>
        <taxon>Agaricomycetes</taxon>
        <taxon>Agaricomycetidae</taxon>
        <taxon>Agaricales</taxon>
        <taxon>Marasmiineae</taxon>
        <taxon>Mycenaceae</taxon>
        <taxon>Favolaschia</taxon>
    </lineage>
</organism>
<reference evidence="2 3" key="1">
    <citation type="journal article" date="2024" name="J Genomics">
        <title>Draft genome sequencing and assembly of Favolaschia claudopus CIRM-BRFM 2984 isolated from oak limbs.</title>
        <authorList>
            <person name="Navarro D."/>
            <person name="Drula E."/>
            <person name="Chaduli D."/>
            <person name="Cazenave R."/>
            <person name="Ahrendt S."/>
            <person name="Wang J."/>
            <person name="Lipzen A."/>
            <person name="Daum C."/>
            <person name="Barry K."/>
            <person name="Grigoriev I.V."/>
            <person name="Favel A."/>
            <person name="Rosso M.N."/>
            <person name="Martin F."/>
        </authorList>
    </citation>
    <scope>NUCLEOTIDE SEQUENCE [LARGE SCALE GENOMIC DNA]</scope>
    <source>
        <strain evidence="2 3">CIRM-BRFM 2984</strain>
    </source>
</reference>